<dbReference type="FunFam" id="2.60.120.200:FF:000028">
    <property type="entry name" value="Blast:Protein ERGIC-53"/>
    <property type="match status" value="1"/>
</dbReference>
<organism evidence="12 13">
    <name type="scientific">Parthenolecanium corni</name>
    <dbReference type="NCBI Taxonomy" id="536013"/>
    <lineage>
        <taxon>Eukaryota</taxon>
        <taxon>Metazoa</taxon>
        <taxon>Ecdysozoa</taxon>
        <taxon>Arthropoda</taxon>
        <taxon>Hexapoda</taxon>
        <taxon>Insecta</taxon>
        <taxon>Pterygota</taxon>
        <taxon>Neoptera</taxon>
        <taxon>Paraneoptera</taxon>
        <taxon>Hemiptera</taxon>
        <taxon>Sternorrhyncha</taxon>
        <taxon>Coccoidea</taxon>
        <taxon>Coccidae</taxon>
        <taxon>Parthenolecanium</taxon>
    </lineage>
</organism>
<evidence type="ECO:0000256" key="2">
    <source>
        <dbReference type="ARBA" id="ARBA00022692"/>
    </source>
</evidence>
<dbReference type="GO" id="GO:0030134">
    <property type="term" value="C:COPII-coated ER to Golgi transport vesicle"/>
    <property type="evidence" value="ECO:0007669"/>
    <property type="project" value="TreeGrafter"/>
</dbReference>
<keyword evidence="4" id="KW-0430">Lectin</keyword>
<dbReference type="AlphaFoldDB" id="A0AAN9TGT0"/>
<dbReference type="Gene3D" id="2.60.120.200">
    <property type="match status" value="1"/>
</dbReference>
<dbReference type="SUPFAM" id="SSF49899">
    <property type="entry name" value="Concanavalin A-like lectins/glucanases"/>
    <property type="match status" value="1"/>
</dbReference>
<feature type="transmembrane region" description="Helical" evidence="10">
    <location>
        <begin position="891"/>
        <end position="909"/>
    </location>
</feature>
<feature type="compositionally biased region" description="Basic and acidic residues" evidence="9">
    <location>
        <begin position="706"/>
        <end position="722"/>
    </location>
</feature>
<evidence type="ECO:0000256" key="3">
    <source>
        <dbReference type="ARBA" id="ARBA00022729"/>
    </source>
</evidence>
<dbReference type="CDD" id="cd20069">
    <property type="entry name" value="5TM_Oxa1-like"/>
    <property type="match status" value="1"/>
</dbReference>
<dbReference type="Proteomes" id="UP001367676">
    <property type="component" value="Unassembled WGS sequence"/>
</dbReference>
<keyword evidence="2 8" id="KW-0812">Transmembrane</keyword>
<dbReference type="Pfam" id="PF02096">
    <property type="entry name" value="60KD_IMP"/>
    <property type="match status" value="1"/>
</dbReference>
<keyword evidence="5 10" id="KW-1133">Transmembrane helix</keyword>
<accession>A0AAN9TGT0</accession>
<evidence type="ECO:0000256" key="6">
    <source>
        <dbReference type="ARBA" id="ARBA00023136"/>
    </source>
</evidence>
<comment type="caution">
    <text evidence="12">The sequence shown here is derived from an EMBL/GenBank/DDBJ whole genome shotgun (WGS) entry which is preliminary data.</text>
</comment>
<evidence type="ECO:0000256" key="4">
    <source>
        <dbReference type="ARBA" id="ARBA00022734"/>
    </source>
</evidence>
<dbReference type="Pfam" id="PF03388">
    <property type="entry name" value="Lectin_leg-like"/>
    <property type="match status" value="1"/>
</dbReference>
<sequence length="921" mass="103440">MILSKSILHSRRTILVLKKHQNVLSSSFHYLRPITRTKLGSVNSVLVPELYGIISRFESSQATLGKDVILQVPAESSATKIAAPESASSVVSENIPEIPVAGSVDALPEIIAEAVVPLNELGEATLQSVGLGSPFTPVGWVQRLLEYLHVTFEIPWWSSIAICVVVARLLMFPLVIKHQRSSVLMHNAMPEMTALQTKMQNAKVYGNHVEVMKTGHELAQFMQKNQVSPTKTMVLPFVQAPIFLSFFMALRKMAAAPVESFKEGGMLWFKDLTVCDEYFALPAITCTTLWLTLELGADFSKTPSASITSRYMPYIMRCIPIVVFPFIINFPTVAFLKIPAVRTRFQIPERNTMVNTVMKKSRKGIVSDVKSSFGSMKVAKEIAERERLDASNFKRAGRQPPAKTFKYNPLVTNSVPKMYSFIKYAGVIFISIFLFKTNAEVPHKRFEYKCSFKPPYLAQRDGSVPFWTYGGNAIASADNIRLAPSLKSQKGAIWTKAPISFDWWEVEITFRITGRGRIGADGMAFWYTAKPGDYDGTVFGSSDQWVGLGIFFDSFDNDNKHNNPYIMAMLNDGTKVFDHSNDGANQMLTGCLRDFRNKLFPTKARVEFYKNTLTVLFHNGNTQNENDFEVCMRVENVFLPKNGYFGISAATGGLADDHDVKQFLTHSLYPPGSFGPQGVGMEPPKTDDQQKLSDEYAEYQRKLDLQKEQYKKEHPETQKEPENEFEEWFETDSQRELRQVFSVQSQMYEAVKSLGNKLDEVIGRQERTLSLLSTIPGGAPAHGQIPDASRMQMAPAGLENIVNAQQELFRAISEIRTFIVEVNHKTDTVISNQLKQPTAQVQSVGYDNSAVIREMRESFDALRRDVSFTAQKVSSAQQATCPNVSCLSTTIFLLFAAVQVVVLVGYFIYRDNKESQAKKFY</sequence>
<evidence type="ECO:0000313" key="12">
    <source>
        <dbReference type="EMBL" id="KAK7591178.1"/>
    </source>
</evidence>
<dbReference type="GO" id="GO:0005789">
    <property type="term" value="C:endoplasmic reticulum membrane"/>
    <property type="evidence" value="ECO:0007669"/>
    <property type="project" value="TreeGrafter"/>
</dbReference>
<evidence type="ECO:0000313" key="13">
    <source>
        <dbReference type="Proteomes" id="UP001367676"/>
    </source>
</evidence>
<dbReference type="PROSITE" id="PS51328">
    <property type="entry name" value="L_LECTIN_LIKE"/>
    <property type="match status" value="1"/>
</dbReference>
<evidence type="ECO:0000256" key="7">
    <source>
        <dbReference type="ARBA" id="ARBA00023157"/>
    </source>
</evidence>
<feature type="domain" description="L-type lectin-like" evidence="11">
    <location>
        <begin position="444"/>
        <end position="668"/>
    </location>
</feature>
<feature type="region of interest" description="Disordered" evidence="9">
    <location>
        <begin position="706"/>
        <end position="725"/>
    </location>
</feature>
<name>A0AAN9TGT0_9HEMI</name>
<dbReference type="InterPro" id="IPR051136">
    <property type="entry name" value="Intracellular_Lectin-GPT"/>
</dbReference>
<dbReference type="GO" id="GO:0005537">
    <property type="term" value="F:D-mannose binding"/>
    <property type="evidence" value="ECO:0007669"/>
    <property type="project" value="TreeGrafter"/>
</dbReference>
<evidence type="ECO:0000256" key="10">
    <source>
        <dbReference type="SAM" id="Phobius"/>
    </source>
</evidence>
<feature type="transmembrane region" description="Helical" evidence="10">
    <location>
        <begin position="156"/>
        <end position="176"/>
    </location>
</feature>
<dbReference type="InterPro" id="IPR013320">
    <property type="entry name" value="ConA-like_dom_sf"/>
</dbReference>
<dbReference type="CDD" id="cd06902">
    <property type="entry name" value="lectin_ERGIC-53_ERGL"/>
    <property type="match status" value="1"/>
</dbReference>
<keyword evidence="7" id="KW-1015">Disulfide bond</keyword>
<dbReference type="EMBL" id="JBBCAQ010000022">
    <property type="protein sequence ID" value="KAK7591178.1"/>
    <property type="molecule type" value="Genomic_DNA"/>
</dbReference>
<keyword evidence="6 10" id="KW-0472">Membrane</keyword>
<comment type="similarity">
    <text evidence="8">Belongs to the OXA1/ALB3/YidC family.</text>
</comment>
<dbReference type="PANTHER" id="PTHR12223:SF28">
    <property type="entry name" value="LECTIN, MANNOSE BINDING 1 LIKE"/>
    <property type="match status" value="1"/>
</dbReference>
<comment type="subcellular location">
    <subcellularLocation>
        <location evidence="1">Endoplasmic reticulum-Golgi intermediate compartment membrane</location>
        <topology evidence="1">Single-pass type I membrane protein</topology>
    </subcellularLocation>
    <subcellularLocation>
        <location evidence="8">Membrane</location>
        <topology evidence="8">Multi-pass membrane protein</topology>
    </subcellularLocation>
</comment>
<evidence type="ECO:0000256" key="8">
    <source>
        <dbReference type="RuleBase" id="RU003945"/>
    </source>
</evidence>
<evidence type="ECO:0000256" key="5">
    <source>
        <dbReference type="ARBA" id="ARBA00022989"/>
    </source>
</evidence>
<evidence type="ECO:0000256" key="9">
    <source>
        <dbReference type="SAM" id="MobiDB-lite"/>
    </source>
</evidence>
<feature type="region of interest" description="Disordered" evidence="9">
    <location>
        <begin position="672"/>
        <end position="692"/>
    </location>
</feature>
<dbReference type="GO" id="GO:0000139">
    <property type="term" value="C:Golgi membrane"/>
    <property type="evidence" value="ECO:0007669"/>
    <property type="project" value="TreeGrafter"/>
</dbReference>
<dbReference type="PANTHER" id="PTHR12223">
    <property type="entry name" value="VESICULAR MANNOSE-BINDING LECTIN"/>
    <property type="match status" value="1"/>
</dbReference>
<proteinExistence type="inferred from homology"/>
<dbReference type="GO" id="GO:0033116">
    <property type="term" value="C:endoplasmic reticulum-Golgi intermediate compartment membrane"/>
    <property type="evidence" value="ECO:0007669"/>
    <property type="project" value="UniProtKB-SubCell"/>
</dbReference>
<feature type="transmembrane region" description="Helical" evidence="10">
    <location>
        <begin position="314"/>
        <end position="336"/>
    </location>
</feature>
<evidence type="ECO:0000256" key="1">
    <source>
        <dbReference type="ARBA" id="ARBA00004151"/>
    </source>
</evidence>
<keyword evidence="3" id="KW-0732">Signal</keyword>
<evidence type="ECO:0000259" key="11">
    <source>
        <dbReference type="PROSITE" id="PS51328"/>
    </source>
</evidence>
<gene>
    <name evidence="12" type="ORF">V9T40_002791</name>
</gene>
<keyword evidence="13" id="KW-1185">Reference proteome</keyword>
<protein>
    <recommendedName>
        <fullName evidence="11">L-type lectin-like domain-containing protein</fullName>
    </recommendedName>
</protein>
<reference evidence="12 13" key="1">
    <citation type="submission" date="2024-03" db="EMBL/GenBank/DDBJ databases">
        <title>Adaptation during the transition from Ophiocordyceps entomopathogen to insect associate is accompanied by gene loss and intensified selection.</title>
        <authorList>
            <person name="Ward C.M."/>
            <person name="Onetto C.A."/>
            <person name="Borneman A.R."/>
        </authorList>
    </citation>
    <scope>NUCLEOTIDE SEQUENCE [LARGE SCALE GENOMIC DNA]</scope>
    <source>
        <strain evidence="12">AWRI1</strain>
        <tissue evidence="12">Single Adult Female</tissue>
    </source>
</reference>
<dbReference type="InterPro" id="IPR005052">
    <property type="entry name" value="Lectin_leg"/>
</dbReference>
<dbReference type="GO" id="GO:0006888">
    <property type="term" value="P:endoplasmic reticulum to Golgi vesicle-mediated transport"/>
    <property type="evidence" value="ECO:0007669"/>
    <property type="project" value="TreeGrafter"/>
</dbReference>
<dbReference type="InterPro" id="IPR028055">
    <property type="entry name" value="YidC/Oxa/ALB_C"/>
</dbReference>